<accession>A0AB39QID1</accession>
<name>A0AB39QID1_9ACTN</name>
<dbReference type="EMBL" id="CP163441">
    <property type="protein sequence ID" value="XDQ43138.1"/>
    <property type="molecule type" value="Genomic_DNA"/>
</dbReference>
<organism evidence="2">
    <name type="scientific">Streptomyces sp. R39</name>
    <dbReference type="NCBI Taxonomy" id="3238631"/>
    <lineage>
        <taxon>Bacteria</taxon>
        <taxon>Bacillati</taxon>
        <taxon>Actinomycetota</taxon>
        <taxon>Actinomycetes</taxon>
        <taxon>Kitasatosporales</taxon>
        <taxon>Streptomycetaceae</taxon>
        <taxon>Streptomyces</taxon>
    </lineage>
</organism>
<gene>
    <name evidence="2" type="ORF">AB5J52_13200</name>
</gene>
<protein>
    <recommendedName>
        <fullName evidence="3">Transposase</fullName>
    </recommendedName>
</protein>
<feature type="region of interest" description="Disordered" evidence="1">
    <location>
        <begin position="153"/>
        <end position="297"/>
    </location>
</feature>
<evidence type="ECO:0000313" key="2">
    <source>
        <dbReference type="EMBL" id="XDQ43138.1"/>
    </source>
</evidence>
<reference evidence="2" key="1">
    <citation type="submission" date="2024-07" db="EMBL/GenBank/DDBJ databases">
        <authorList>
            <person name="Yu S.T."/>
        </authorList>
    </citation>
    <scope>NUCLEOTIDE SEQUENCE</scope>
    <source>
        <strain evidence="2">R39</strain>
    </source>
</reference>
<sequence>MDLDAVADELYGLEPGDFTAVRDERAKTARVNGDRELAERIRRLRRPTLAAWASNLLVREQPDEAQRLLQLGEALRQAHEDLDGEQLRELSAQQHQLTYALARQASRLTAQAGQRISDDVRQEVQDTLHAVLADPTGAAQWAKGRLTKPLSVPAGFPAPLGQPPPAAAAESAPRPADEAADLDAVPRRREQRERIERARQQAADAERELHECEDRMSAAEEERRRTDEERRQADQRVTELSRRLQDAERDQQRARDAARTARDHARDADRAVREARRRAEDAAAHARKLTEQTLRRT</sequence>
<evidence type="ECO:0008006" key="3">
    <source>
        <dbReference type="Google" id="ProtNLM"/>
    </source>
</evidence>
<dbReference type="AlphaFoldDB" id="A0AB39QID1"/>
<dbReference type="RefSeq" id="WP_369222329.1">
    <property type="nucleotide sequence ID" value="NZ_CP163441.1"/>
</dbReference>
<evidence type="ECO:0000256" key="1">
    <source>
        <dbReference type="SAM" id="MobiDB-lite"/>
    </source>
</evidence>
<proteinExistence type="predicted"/>
<feature type="compositionally biased region" description="Basic and acidic residues" evidence="1">
    <location>
        <begin position="184"/>
        <end position="297"/>
    </location>
</feature>